<feature type="domain" description="Caspase family p20" evidence="2">
    <location>
        <begin position="29"/>
        <end position="165"/>
    </location>
</feature>
<reference evidence="3 4" key="1">
    <citation type="submission" date="2020-03" db="EMBL/GenBank/DDBJ databases">
        <authorList>
            <person name="Wang L."/>
            <person name="He N."/>
            <person name="Li Y."/>
            <person name="Fang Y."/>
            <person name="Zhang F."/>
        </authorList>
    </citation>
    <scope>NUCLEOTIDE SEQUENCE [LARGE SCALE GENOMIC DNA]</scope>
    <source>
        <strain evidence="3 4">36D10-4-7</strain>
    </source>
</reference>
<keyword evidence="4" id="KW-1185">Reference proteome</keyword>
<evidence type="ECO:0000313" key="3">
    <source>
        <dbReference type="EMBL" id="NJR78883.1"/>
    </source>
</evidence>
<evidence type="ECO:0000259" key="2">
    <source>
        <dbReference type="PROSITE" id="PS50208"/>
    </source>
</evidence>
<feature type="chain" id="PRO_5045421642" evidence="1">
    <location>
        <begin position="26"/>
        <end position="530"/>
    </location>
</feature>
<proteinExistence type="predicted"/>
<dbReference type="Pfam" id="PF00656">
    <property type="entry name" value="Peptidase_C14"/>
    <property type="match status" value="1"/>
</dbReference>
<evidence type="ECO:0000313" key="4">
    <source>
        <dbReference type="Proteomes" id="UP000732399"/>
    </source>
</evidence>
<gene>
    <name evidence="3" type="ORF">HBH26_09820</name>
</gene>
<dbReference type="EMBL" id="JAAVJH010000005">
    <property type="protein sequence ID" value="NJR78883.1"/>
    <property type="molecule type" value="Genomic_DNA"/>
</dbReference>
<dbReference type="PANTHER" id="PTHR23150">
    <property type="entry name" value="SULFATASE MODIFYING FACTOR 1, 2"/>
    <property type="match status" value="1"/>
</dbReference>
<dbReference type="PROSITE" id="PS50208">
    <property type="entry name" value="CASPASE_P20"/>
    <property type="match status" value="1"/>
</dbReference>
<protein>
    <submittedName>
        <fullName evidence="3">SUMF1/EgtB/PvdO family nonheme iron enzyme</fullName>
    </submittedName>
</protein>
<dbReference type="Gene3D" id="3.40.50.1460">
    <property type="match status" value="1"/>
</dbReference>
<dbReference type="InterPro" id="IPR005532">
    <property type="entry name" value="SUMF_dom"/>
</dbReference>
<dbReference type="Gene3D" id="3.90.1580.10">
    <property type="entry name" value="paralog of FGE (formylglycine-generating enzyme)"/>
    <property type="match status" value="1"/>
</dbReference>
<dbReference type="RefSeq" id="WP_168134419.1">
    <property type="nucleotide sequence ID" value="NZ_JAAVJH010000005.1"/>
</dbReference>
<sequence>MRGVRRFAALVAATLLALAALPAGAASKEPRLALVIANGSYANFPALGATHSDGDRVAAALTTTGFQDAAGGKVTARRDLTLAQMTAAVAAFRAKLAAAGPEAFGVLYFSGHGAALGSYGDVMLLPVDAGAGMTAEAERLTRAALTRGLLSSGARNLLIVLDMCRSVVDVPPPAAGSDPAVLATAVAGRGGTVGSKGLARIVRDGPGAARPDQGYLVAYSTSADQVAFDDGVFSKVLAEEIRRPQQSIADALKRTSDRVALKPGRYFQKPTFDYGLQGAPPCFVSCDGNAEGRFYDCANCPWMRVVPAGSAMLGSPATEAKRGGDEKAPREVVFARPFAMGVYEVTAAEWAACVRDKACRGIAGWAKENPNPLIPAAGLSYEDAQAFVAWLSVQSGLAYRLPTEDEWEYAARGGAGTVFPWGDAIQPSDANYDQTESYRGGGTAPYRGYPEAVNAYPPNGFGLYQMAGNVWELTQGCDDASCRARVVRGGSFQSTPWELRAANRMGVGAAKRRDDAGLRVVRDLAADEAG</sequence>
<keyword evidence="1" id="KW-0732">Signal</keyword>
<dbReference type="InterPro" id="IPR001309">
    <property type="entry name" value="Pept_C14_p20"/>
</dbReference>
<dbReference type="SUPFAM" id="SSF52129">
    <property type="entry name" value="Caspase-like"/>
    <property type="match status" value="1"/>
</dbReference>
<dbReference type="InterPro" id="IPR016187">
    <property type="entry name" value="CTDL_fold"/>
</dbReference>
<evidence type="ECO:0000256" key="1">
    <source>
        <dbReference type="SAM" id="SignalP"/>
    </source>
</evidence>
<dbReference type="InterPro" id="IPR029030">
    <property type="entry name" value="Caspase-like_dom_sf"/>
</dbReference>
<organism evidence="3 4">
    <name type="scientific">Sphingomonas corticis</name>
    <dbReference type="NCBI Taxonomy" id="2722791"/>
    <lineage>
        <taxon>Bacteria</taxon>
        <taxon>Pseudomonadati</taxon>
        <taxon>Pseudomonadota</taxon>
        <taxon>Alphaproteobacteria</taxon>
        <taxon>Sphingomonadales</taxon>
        <taxon>Sphingomonadaceae</taxon>
        <taxon>Sphingomonas</taxon>
    </lineage>
</organism>
<dbReference type="InterPro" id="IPR042095">
    <property type="entry name" value="SUMF_sf"/>
</dbReference>
<feature type="signal peptide" evidence="1">
    <location>
        <begin position="1"/>
        <end position="25"/>
    </location>
</feature>
<dbReference type="SUPFAM" id="SSF56436">
    <property type="entry name" value="C-type lectin-like"/>
    <property type="match status" value="1"/>
</dbReference>
<name>A0ABX1CLR8_9SPHN</name>
<dbReference type="PANTHER" id="PTHR23150:SF35">
    <property type="entry name" value="BLL6746 PROTEIN"/>
    <property type="match status" value="1"/>
</dbReference>
<comment type="caution">
    <text evidence="3">The sequence shown here is derived from an EMBL/GenBank/DDBJ whole genome shotgun (WGS) entry which is preliminary data.</text>
</comment>
<accession>A0ABX1CLR8</accession>
<dbReference type="Proteomes" id="UP000732399">
    <property type="component" value="Unassembled WGS sequence"/>
</dbReference>
<dbReference type="Pfam" id="PF03781">
    <property type="entry name" value="FGE-sulfatase"/>
    <property type="match status" value="1"/>
</dbReference>
<dbReference type="InterPro" id="IPR011600">
    <property type="entry name" value="Pept_C14_caspase"/>
</dbReference>
<dbReference type="InterPro" id="IPR051043">
    <property type="entry name" value="Sulfatase_Mod_Factor_Kinase"/>
</dbReference>